<proteinExistence type="predicted"/>
<gene>
    <name evidence="1" type="ORF">O6H91_08G078200</name>
</gene>
<reference evidence="2" key="1">
    <citation type="journal article" date="2024" name="Proc. Natl. Acad. Sci. U.S.A.">
        <title>Extraordinary preservation of gene collinearity over three hundred million years revealed in homosporous lycophytes.</title>
        <authorList>
            <person name="Li C."/>
            <person name="Wickell D."/>
            <person name="Kuo L.Y."/>
            <person name="Chen X."/>
            <person name="Nie B."/>
            <person name="Liao X."/>
            <person name="Peng D."/>
            <person name="Ji J."/>
            <person name="Jenkins J."/>
            <person name="Williams M."/>
            <person name="Shu S."/>
            <person name="Plott C."/>
            <person name="Barry K."/>
            <person name="Rajasekar S."/>
            <person name="Grimwood J."/>
            <person name="Han X."/>
            <person name="Sun S."/>
            <person name="Hou Z."/>
            <person name="He W."/>
            <person name="Dai G."/>
            <person name="Sun C."/>
            <person name="Schmutz J."/>
            <person name="Leebens-Mack J.H."/>
            <person name="Li F.W."/>
            <person name="Wang L."/>
        </authorList>
    </citation>
    <scope>NUCLEOTIDE SEQUENCE [LARGE SCALE GENOMIC DNA]</scope>
    <source>
        <strain evidence="2">cv. PW_Plant_1</strain>
    </source>
</reference>
<dbReference type="Proteomes" id="UP001162992">
    <property type="component" value="Chromosome 8"/>
</dbReference>
<name>A0ACC2CZF4_DIPCM</name>
<protein>
    <submittedName>
        <fullName evidence="1">Uncharacterized protein</fullName>
    </submittedName>
</protein>
<comment type="caution">
    <text evidence="1">The sequence shown here is derived from an EMBL/GenBank/DDBJ whole genome shotgun (WGS) entry which is preliminary data.</text>
</comment>
<dbReference type="EMBL" id="CM055099">
    <property type="protein sequence ID" value="KAJ7547280.1"/>
    <property type="molecule type" value="Genomic_DNA"/>
</dbReference>
<organism evidence="1 2">
    <name type="scientific">Diphasiastrum complanatum</name>
    <name type="common">Issler's clubmoss</name>
    <name type="synonym">Lycopodium complanatum</name>
    <dbReference type="NCBI Taxonomy" id="34168"/>
    <lineage>
        <taxon>Eukaryota</taxon>
        <taxon>Viridiplantae</taxon>
        <taxon>Streptophyta</taxon>
        <taxon>Embryophyta</taxon>
        <taxon>Tracheophyta</taxon>
        <taxon>Lycopodiopsida</taxon>
        <taxon>Lycopodiales</taxon>
        <taxon>Lycopodiaceae</taxon>
        <taxon>Lycopodioideae</taxon>
        <taxon>Diphasiastrum</taxon>
    </lineage>
</organism>
<keyword evidence="2" id="KW-1185">Reference proteome</keyword>
<evidence type="ECO:0000313" key="1">
    <source>
        <dbReference type="EMBL" id="KAJ7547280.1"/>
    </source>
</evidence>
<sequence>MATAPAIALPSSSFSSSSSSRRGAQSPLLTSISPLSARSLSQSENRRGHCRWTSCKKRWIVVAVSGGTSTAQYAKEMERVAAKEALLLTIKDNGGIGALTSASSSNAGSIDINEKILALERLNPTPRPTTSPLLEGLWELQWAGAPSPASIAARYFIKVLPSTLVSISALNLLIWDGSAKLSASFKILGTIDMSFSLTSKLTVEGPLRLKEEYVEGLLTTPSVPENTVPSQLKDFYDQAISSIQRLPDTLREALSGGLKVPLSTTGMFQRQLIISYLDDEILIVRDVSGAPEVLSRAEGVASVSAEPESEYVS</sequence>
<evidence type="ECO:0000313" key="2">
    <source>
        <dbReference type="Proteomes" id="UP001162992"/>
    </source>
</evidence>
<accession>A0ACC2CZF4</accession>